<dbReference type="Gene3D" id="2.60.40.10">
    <property type="entry name" value="Immunoglobulins"/>
    <property type="match status" value="1"/>
</dbReference>
<dbReference type="InterPro" id="IPR001258">
    <property type="entry name" value="NHL_repeat"/>
</dbReference>
<gene>
    <name evidence="5" type="ORF">AW736_21220</name>
</gene>
<feature type="region of interest" description="Disordered" evidence="2">
    <location>
        <begin position="1142"/>
        <end position="1162"/>
    </location>
</feature>
<dbReference type="STRING" id="1184151.AW736_21220"/>
<comment type="caution">
    <text evidence="5">The sequence shown here is derived from an EMBL/GenBank/DDBJ whole genome shotgun (WGS) entry which is preliminary data.</text>
</comment>
<dbReference type="Pfam" id="PF01436">
    <property type="entry name" value="NHL"/>
    <property type="match status" value="2"/>
</dbReference>
<evidence type="ECO:0008006" key="7">
    <source>
        <dbReference type="Google" id="ProtNLM"/>
    </source>
</evidence>
<accession>A0A178IDE0</accession>
<dbReference type="Proteomes" id="UP000078486">
    <property type="component" value="Unassembled WGS sequence"/>
</dbReference>
<name>A0A178IDE0_9BACT</name>
<dbReference type="OrthoDB" id="9021327at2"/>
<dbReference type="Gene3D" id="2.120.10.30">
    <property type="entry name" value="TolB, C-terminal domain"/>
    <property type="match status" value="2"/>
</dbReference>
<keyword evidence="6" id="KW-1185">Reference proteome</keyword>
<evidence type="ECO:0000256" key="3">
    <source>
        <dbReference type="SAM" id="Phobius"/>
    </source>
</evidence>
<dbReference type="InterPro" id="IPR036278">
    <property type="entry name" value="Sialidase_sf"/>
</dbReference>
<feature type="transmembrane region" description="Helical" evidence="3">
    <location>
        <begin position="1165"/>
        <end position="1183"/>
    </location>
</feature>
<evidence type="ECO:0000313" key="6">
    <source>
        <dbReference type="Proteomes" id="UP000078486"/>
    </source>
</evidence>
<keyword evidence="3" id="KW-1133">Transmembrane helix</keyword>
<dbReference type="SUPFAM" id="SSF101898">
    <property type="entry name" value="NHL repeat"/>
    <property type="match status" value="1"/>
</dbReference>
<dbReference type="RefSeq" id="WP_068772286.1">
    <property type="nucleotide sequence ID" value="NZ_KV441843.1"/>
</dbReference>
<feature type="chain" id="PRO_5008088684" description="Ig-like domain-containing protein" evidence="4">
    <location>
        <begin position="22"/>
        <end position="1189"/>
    </location>
</feature>
<organism evidence="5 6">
    <name type="scientific">Termitidicoccus mucosus</name>
    <dbReference type="NCBI Taxonomy" id="1184151"/>
    <lineage>
        <taxon>Bacteria</taxon>
        <taxon>Pseudomonadati</taxon>
        <taxon>Verrucomicrobiota</taxon>
        <taxon>Opitutia</taxon>
        <taxon>Opitutales</taxon>
        <taxon>Opitutaceae</taxon>
        <taxon>Termitidicoccus</taxon>
    </lineage>
</organism>
<keyword evidence="3" id="KW-0812">Transmembrane</keyword>
<evidence type="ECO:0000256" key="2">
    <source>
        <dbReference type="SAM" id="MobiDB-lite"/>
    </source>
</evidence>
<evidence type="ECO:0000256" key="4">
    <source>
        <dbReference type="SAM" id="SignalP"/>
    </source>
</evidence>
<evidence type="ECO:0000313" key="5">
    <source>
        <dbReference type="EMBL" id="OAM88032.1"/>
    </source>
</evidence>
<keyword evidence="4" id="KW-0732">Signal</keyword>
<feature type="signal peptide" evidence="4">
    <location>
        <begin position="1"/>
        <end position="21"/>
    </location>
</feature>
<reference evidence="5 6" key="1">
    <citation type="submission" date="2016-01" db="EMBL/GenBank/DDBJ databases">
        <title>High potential of lignocellulose degradation of a new Verrucomicrobia species.</title>
        <authorList>
            <person name="Wang Y."/>
            <person name="Shi Y."/>
            <person name="Qiu Z."/>
            <person name="Liu S."/>
            <person name="Yang H."/>
        </authorList>
    </citation>
    <scope>NUCLEOTIDE SEQUENCE [LARGE SCALE GENOMIC DNA]</scope>
    <source>
        <strain evidence="5 6">TSB47</strain>
    </source>
</reference>
<keyword evidence="1" id="KW-0677">Repeat</keyword>
<dbReference type="Gene3D" id="2.40.10.500">
    <property type="match status" value="1"/>
</dbReference>
<dbReference type="SUPFAM" id="SSF50939">
    <property type="entry name" value="Sialidases"/>
    <property type="match status" value="1"/>
</dbReference>
<evidence type="ECO:0000256" key="1">
    <source>
        <dbReference type="ARBA" id="ARBA00022737"/>
    </source>
</evidence>
<dbReference type="AlphaFoldDB" id="A0A178IDE0"/>
<dbReference type="InterPro" id="IPR013783">
    <property type="entry name" value="Ig-like_fold"/>
</dbReference>
<dbReference type="CDD" id="cd15482">
    <property type="entry name" value="Sialidase_non-viral"/>
    <property type="match status" value="1"/>
</dbReference>
<dbReference type="Gene3D" id="2.120.10.10">
    <property type="match status" value="1"/>
</dbReference>
<dbReference type="InterPro" id="IPR011042">
    <property type="entry name" value="6-blade_b-propeller_TolB-like"/>
</dbReference>
<dbReference type="PANTHER" id="PTHR13833:SF71">
    <property type="entry name" value="NHL DOMAIN-CONTAINING PROTEIN"/>
    <property type="match status" value="1"/>
</dbReference>
<dbReference type="PANTHER" id="PTHR13833">
    <property type="match status" value="1"/>
</dbReference>
<proteinExistence type="predicted"/>
<dbReference type="EMBL" id="LRRQ01000149">
    <property type="protein sequence ID" value="OAM88032.1"/>
    <property type="molecule type" value="Genomic_DNA"/>
</dbReference>
<sequence>MKRNTALIVFLLFSFFGRSAAADPTGAGVQVSHTPSPDIVYVGGIKIKRSGQEIYVADPAIEKLANGDYVMAHSLFGAGTNEDSPVSKIFRSTDDGKTWALMKQLNGFQRGSFFVHDNVLYLIGSYTPNGNGSFSVAILKSTDNGATWSTPTDANNGMLISGNTGTTKTPQIYNNRVWISLGTDRAYSAALSSDLMKASSWTRSAPTAAKTEAAIAKWPAPVSLYFGGTAGVWSEAQIVASPAHGVTVMPKIQFNSPDAVPHIALFHISADGKTMAFDPAKDFAPLTGTQKKFGATYDPDSGRYYALTNTVLPADKDVIDPNSQRVKHELIRNTATLISSGDLYHWDVEKIFIHARDAEHTAWQYFTFIVDGNDLAIASRTAFKTADDQYKPPRGHDSNLLTFHRLENFRAIAPTHYLKIEGGTVNRYETTHYEDAPLGRFAVGHAFAGTPNGLAQAADGTVYVRESSGGIIKSFDAHGNVLGQVPALPAGVVFTGPGTETLAIFQPPSGSRNWTSAAGGDWYDPRNWYYWNRPDTELEAATFGTSITAAATVTLVQPYTLGALHFRSPHAYTIAQGSLKSSDGTATYGIGAITLKAVSGRPALAVRQGRHTLAVPLTLPVESDLSIAADSALTIDHTLVFQASINLDIAFGATAPASAPLTIKAATKNGAGALIRINLTGITAAMPAGTKIITITGGHNLAAADFAVSANLPVTHAFANNTLSITLASTPANPAAPSNAAMTEGHHAGVVTMTASAQGSPAPAYQWQVLKPGGAWQNLTAADAARHSGMTTAVLTITNPVFSMNGWQYRYIASNGFGDPAISAAATLTVAPDAFPYPTGLVLDASGTIYVADAISHTIQKISSRHNEVSILAGLSDQAGTGDGTGTGARFDRPQGIKISPRDGGIHVADATNKSIRRVTAAGVVTTLTGTSAGLASPRAIAIDNDGNTYVADAVDSRIRMVAPDGTVSVIADAGAGFSAPSGIAVDAAGWLYVADTGRHTIRAIAPGTREVTLLAGASGTAGGTDGPASSARFRSPGGLVVDGVLCSGARDGSLYIADTGNSLIRELISGTVRTIAGRLGTDGGAGVPGYRDGTGTAAMLDSPLDIAIAANGDLYVADTGNAAIRRIAFDDGGQAVVSTLTPSSAAVPPAPPDSGGETAGGGGGAHSACFFMMMIVAAAVRYRHVWRR</sequence>
<keyword evidence="3" id="KW-0472">Membrane</keyword>
<protein>
    <recommendedName>
        <fullName evidence="7">Ig-like domain-containing protein</fullName>
    </recommendedName>
</protein>